<name>A0A7Y7WLL7_9PSED</name>
<dbReference type="RefSeq" id="WP_177098878.1">
    <property type="nucleotide sequence ID" value="NZ_JACAQA010000002.1"/>
</dbReference>
<accession>A0A7Y7WLL7</accession>
<dbReference type="EMBL" id="JACAQA010000002">
    <property type="protein sequence ID" value="NWB83769.1"/>
    <property type="molecule type" value="Genomic_DNA"/>
</dbReference>
<sequence length="58" mass="6452">MQKRLASAGQDWPLAEGFVLIFPTTAMKAAELPWFFSPLARHCLPRHEKVAPTTSALD</sequence>
<protein>
    <submittedName>
        <fullName evidence="1">Uncharacterized protein</fullName>
    </submittedName>
</protein>
<proteinExistence type="predicted"/>
<evidence type="ECO:0000313" key="1">
    <source>
        <dbReference type="EMBL" id="NWB83769.1"/>
    </source>
</evidence>
<reference evidence="1 2" key="1">
    <citation type="submission" date="2020-04" db="EMBL/GenBank/DDBJ databases">
        <title>Molecular characterization of pseudomonads from Agaricus bisporus reveal novel blotch 2 pathogens in Western Europe.</title>
        <authorList>
            <person name="Taparia T."/>
            <person name="Krijger M."/>
            <person name="Haynes E."/>
            <person name="Elpinstone J.G."/>
            <person name="Noble R."/>
            <person name="Van Der Wolf J."/>
        </authorList>
    </citation>
    <scope>NUCLEOTIDE SEQUENCE [LARGE SCALE GENOMIC DNA]</scope>
    <source>
        <strain evidence="1 2">G9001</strain>
    </source>
</reference>
<gene>
    <name evidence="1" type="ORF">HX830_02645</name>
</gene>
<dbReference type="Proteomes" id="UP000522864">
    <property type="component" value="Unassembled WGS sequence"/>
</dbReference>
<organism evidence="1 2">
    <name type="scientific">Pseudomonas gingeri</name>
    <dbReference type="NCBI Taxonomy" id="117681"/>
    <lineage>
        <taxon>Bacteria</taxon>
        <taxon>Pseudomonadati</taxon>
        <taxon>Pseudomonadota</taxon>
        <taxon>Gammaproteobacteria</taxon>
        <taxon>Pseudomonadales</taxon>
        <taxon>Pseudomonadaceae</taxon>
        <taxon>Pseudomonas</taxon>
    </lineage>
</organism>
<evidence type="ECO:0000313" key="2">
    <source>
        <dbReference type="Proteomes" id="UP000522864"/>
    </source>
</evidence>
<comment type="caution">
    <text evidence="1">The sequence shown here is derived from an EMBL/GenBank/DDBJ whole genome shotgun (WGS) entry which is preliminary data.</text>
</comment>
<dbReference type="AlphaFoldDB" id="A0A7Y7WLL7"/>